<accession>A0A314KU35</accession>
<dbReference type="AlphaFoldDB" id="A0A314KU35"/>
<proteinExistence type="predicted"/>
<name>A0A314KU35_NICAT</name>
<keyword evidence="2" id="KW-1185">Reference proteome</keyword>
<dbReference type="Proteomes" id="UP000187609">
    <property type="component" value="Unassembled WGS sequence"/>
</dbReference>
<evidence type="ECO:0000313" key="2">
    <source>
        <dbReference type="Proteomes" id="UP000187609"/>
    </source>
</evidence>
<dbReference type="Gramene" id="OIT32833">
    <property type="protein sequence ID" value="OIT32833"/>
    <property type="gene ID" value="A4A49_07989"/>
</dbReference>
<reference evidence="1" key="1">
    <citation type="submission" date="2016-11" db="EMBL/GenBank/DDBJ databases">
        <title>The genome of Nicotiana attenuata.</title>
        <authorList>
            <person name="Xu S."/>
            <person name="Brockmoeller T."/>
            <person name="Gaquerel E."/>
            <person name="Navarro A."/>
            <person name="Kuhl H."/>
            <person name="Gase K."/>
            <person name="Ling Z."/>
            <person name="Zhou W."/>
            <person name="Kreitzer C."/>
            <person name="Stanke M."/>
            <person name="Tang H."/>
            <person name="Lyons E."/>
            <person name="Pandey P."/>
            <person name="Pandey S.P."/>
            <person name="Timmermann B."/>
            <person name="Baldwin I.T."/>
        </authorList>
    </citation>
    <scope>NUCLEOTIDE SEQUENCE [LARGE SCALE GENOMIC DNA]</scope>
    <source>
        <strain evidence="1">UT</strain>
    </source>
</reference>
<comment type="caution">
    <text evidence="1">The sequence shown here is derived from an EMBL/GenBank/DDBJ whole genome shotgun (WGS) entry which is preliminary data.</text>
</comment>
<dbReference type="EMBL" id="MJEQ01000988">
    <property type="protein sequence ID" value="OIT32833.1"/>
    <property type="molecule type" value="Genomic_DNA"/>
</dbReference>
<evidence type="ECO:0000313" key="1">
    <source>
        <dbReference type="EMBL" id="OIT32833.1"/>
    </source>
</evidence>
<sequence>MFIFVQLRLVHLKCNKFISKWLEVTAVELAFHSPINYMQAIYAFSFRTANHCSIFLILYLYQNNASKYIGDEASSDPRLIYDSTHPQFSVSGTVEYLFFGPQ</sequence>
<organism evidence="1 2">
    <name type="scientific">Nicotiana attenuata</name>
    <name type="common">Coyote tobacco</name>
    <dbReference type="NCBI Taxonomy" id="49451"/>
    <lineage>
        <taxon>Eukaryota</taxon>
        <taxon>Viridiplantae</taxon>
        <taxon>Streptophyta</taxon>
        <taxon>Embryophyta</taxon>
        <taxon>Tracheophyta</taxon>
        <taxon>Spermatophyta</taxon>
        <taxon>Magnoliopsida</taxon>
        <taxon>eudicotyledons</taxon>
        <taxon>Gunneridae</taxon>
        <taxon>Pentapetalae</taxon>
        <taxon>asterids</taxon>
        <taxon>lamiids</taxon>
        <taxon>Solanales</taxon>
        <taxon>Solanaceae</taxon>
        <taxon>Nicotianoideae</taxon>
        <taxon>Nicotianeae</taxon>
        <taxon>Nicotiana</taxon>
    </lineage>
</organism>
<protein>
    <submittedName>
        <fullName evidence="1">Uncharacterized protein</fullName>
    </submittedName>
</protein>
<gene>
    <name evidence="1" type="ORF">A4A49_07989</name>
</gene>